<evidence type="ECO:0000313" key="9">
    <source>
        <dbReference type="EMBL" id="UZW64434.1"/>
    </source>
</evidence>
<evidence type="ECO:0000256" key="2">
    <source>
        <dbReference type="ARBA" id="ARBA00022448"/>
    </source>
</evidence>
<dbReference type="Pfam" id="PF00085">
    <property type="entry name" value="Thioredoxin"/>
    <property type="match status" value="1"/>
</dbReference>
<dbReference type="Gene3D" id="3.40.30.10">
    <property type="entry name" value="Glutaredoxin"/>
    <property type="match status" value="1"/>
</dbReference>
<dbReference type="PANTHER" id="PTHR45663">
    <property type="entry name" value="GEO12009P1"/>
    <property type="match status" value="1"/>
</dbReference>
<evidence type="ECO:0000256" key="6">
    <source>
        <dbReference type="PIRNR" id="PIRNR000077"/>
    </source>
</evidence>
<dbReference type="RefSeq" id="WP_109537300.1">
    <property type="nucleotide sequence ID" value="NZ_CP012624.1"/>
</dbReference>
<dbReference type="GO" id="GO:0015035">
    <property type="term" value="F:protein-disulfide reductase activity"/>
    <property type="evidence" value="ECO:0007669"/>
    <property type="project" value="InterPro"/>
</dbReference>
<dbReference type="InterPro" id="IPR013766">
    <property type="entry name" value="Thioredoxin_domain"/>
</dbReference>
<dbReference type="EMBL" id="CP107525">
    <property type="protein sequence ID" value="UZW64434.1"/>
    <property type="molecule type" value="Genomic_DNA"/>
</dbReference>
<proteinExistence type="inferred from homology"/>
<dbReference type="InterPro" id="IPR017937">
    <property type="entry name" value="Thioredoxin_CS"/>
</dbReference>
<dbReference type="PRINTS" id="PR00421">
    <property type="entry name" value="THIOREDOXIN"/>
</dbReference>
<feature type="disulfide bond" description="Redox-active" evidence="7">
    <location>
        <begin position="28"/>
        <end position="31"/>
    </location>
</feature>
<name>A0AAQ2TBK9_MYCSY</name>
<feature type="domain" description="Thioredoxin" evidence="8">
    <location>
        <begin position="1"/>
        <end position="101"/>
    </location>
</feature>
<evidence type="ECO:0000259" key="8">
    <source>
        <dbReference type="PROSITE" id="PS51352"/>
    </source>
</evidence>
<evidence type="ECO:0000256" key="1">
    <source>
        <dbReference type="ARBA" id="ARBA00008987"/>
    </source>
</evidence>
<protein>
    <recommendedName>
        <fullName evidence="6">Thioredoxin</fullName>
    </recommendedName>
</protein>
<keyword evidence="2" id="KW-0813">Transport</keyword>
<dbReference type="InterPro" id="IPR005746">
    <property type="entry name" value="Thioredoxin"/>
</dbReference>
<dbReference type="CDD" id="cd02947">
    <property type="entry name" value="TRX_family"/>
    <property type="match status" value="1"/>
</dbReference>
<gene>
    <name evidence="9" type="ORF">OIE46_03635</name>
</gene>
<dbReference type="PROSITE" id="PS00194">
    <property type="entry name" value="THIOREDOXIN_1"/>
    <property type="match status" value="1"/>
</dbReference>
<dbReference type="SUPFAM" id="SSF52833">
    <property type="entry name" value="Thioredoxin-like"/>
    <property type="match status" value="1"/>
</dbReference>
<dbReference type="PIRSF" id="PIRSF000077">
    <property type="entry name" value="Thioredoxin"/>
    <property type="match status" value="1"/>
</dbReference>
<dbReference type="PANTHER" id="PTHR45663:SF11">
    <property type="entry name" value="GEO12009P1"/>
    <property type="match status" value="1"/>
</dbReference>
<dbReference type="InterPro" id="IPR036249">
    <property type="entry name" value="Thioredoxin-like_sf"/>
</dbReference>
<dbReference type="GO" id="GO:0005737">
    <property type="term" value="C:cytoplasm"/>
    <property type="evidence" value="ECO:0007669"/>
    <property type="project" value="TreeGrafter"/>
</dbReference>
<dbReference type="PROSITE" id="PS51352">
    <property type="entry name" value="THIOREDOXIN_2"/>
    <property type="match status" value="1"/>
</dbReference>
<keyword evidence="3" id="KW-0249">Electron transport</keyword>
<dbReference type="AlphaFoldDB" id="A0AAQ2TBK9"/>
<comment type="similarity">
    <text evidence="1 6">Belongs to the thioredoxin family.</text>
</comment>
<evidence type="ECO:0000256" key="3">
    <source>
        <dbReference type="ARBA" id="ARBA00022982"/>
    </source>
</evidence>
<evidence type="ECO:0000313" key="10">
    <source>
        <dbReference type="Proteomes" id="UP001164481"/>
    </source>
</evidence>
<reference evidence="9" key="1">
    <citation type="submission" date="2022-10" db="EMBL/GenBank/DDBJ databases">
        <authorList>
            <person name="Wei X."/>
        </authorList>
    </citation>
    <scope>NUCLEOTIDE SEQUENCE</scope>
    <source>
        <strain evidence="9">SD2</strain>
    </source>
</reference>
<dbReference type="Proteomes" id="UP001164481">
    <property type="component" value="Chromosome"/>
</dbReference>
<evidence type="ECO:0000256" key="7">
    <source>
        <dbReference type="PIRSR" id="PIRSR000077-4"/>
    </source>
</evidence>
<organism evidence="9 10">
    <name type="scientific">Mycoplasmopsis synoviae</name>
    <name type="common">Mycoplasma synoviae</name>
    <dbReference type="NCBI Taxonomy" id="2109"/>
    <lineage>
        <taxon>Bacteria</taxon>
        <taxon>Bacillati</taxon>
        <taxon>Mycoplasmatota</taxon>
        <taxon>Mycoplasmoidales</taxon>
        <taxon>Metamycoplasmataceae</taxon>
        <taxon>Mycoplasmopsis</taxon>
    </lineage>
</organism>
<evidence type="ECO:0000256" key="5">
    <source>
        <dbReference type="ARBA" id="ARBA00023284"/>
    </source>
</evidence>
<accession>A0AAQ2TBK9</accession>
<evidence type="ECO:0000256" key="4">
    <source>
        <dbReference type="ARBA" id="ARBA00023157"/>
    </source>
</evidence>
<sequence length="101" mass="11398">MVHNTTKNSLPENFNSGLKVLVFHASWCGACKMLSPVLDRLAQEDSYEVFKVNIDEDKAFAKELGVSSIPSVFVYKNGQIVANWVGYQPYEVMKKNLEALR</sequence>
<keyword evidence="5 7" id="KW-0676">Redox-active center</keyword>
<keyword evidence="4 7" id="KW-1015">Disulfide bond</keyword>
<reference evidence="9" key="2">
    <citation type="submission" date="2022-11" db="EMBL/GenBank/DDBJ databases">
        <title>complete genomes of mycoplasma synoviae ZX313 strain and SD2 strain.</title>
        <authorList>
            <person name="Zhong Q."/>
        </authorList>
    </citation>
    <scope>NUCLEOTIDE SEQUENCE</scope>
    <source>
        <strain evidence="9">SD2</strain>
    </source>
</reference>